<keyword evidence="3" id="KW-1185">Reference proteome</keyword>
<reference evidence="2" key="1">
    <citation type="submission" date="2018-11" db="EMBL/GenBank/DDBJ databases">
        <authorList>
            <person name="Alioto T."/>
            <person name="Alioto T."/>
        </authorList>
    </citation>
    <scope>NUCLEOTIDE SEQUENCE</scope>
</reference>
<name>A0A8B6BEF4_MYTGA</name>
<dbReference type="OrthoDB" id="6149413at2759"/>
<comment type="caution">
    <text evidence="2">The sequence shown here is derived from an EMBL/GenBank/DDBJ whole genome shotgun (WGS) entry which is preliminary data.</text>
</comment>
<dbReference type="AlphaFoldDB" id="A0A8B6BEF4"/>
<dbReference type="Proteomes" id="UP000596742">
    <property type="component" value="Unassembled WGS sequence"/>
</dbReference>
<sequence>MDMDEDELHEENSDGDLIYERDTKEDNCEVTDEEDGHCYERKQELLQDCKRLTENVRKPLNVAIIGPQGCGKSSFLNTVFASLNSDRWYEYAKIGKFGNHEGVMGMQVTRRLRSFPKEEYYRQNEFCMLPTFIDMTGFENDDSVITEELLFLVLSGKVKEKESLNDIATHGRLHGITTMKNEYRKRSPNRRINRIIIVCSLNPDSAMPTALFKSVVNVANDLGNTEIT</sequence>
<protein>
    <submittedName>
        <fullName evidence="2">Uncharacterized protein</fullName>
    </submittedName>
</protein>
<organism evidence="2 3">
    <name type="scientific">Mytilus galloprovincialis</name>
    <name type="common">Mediterranean mussel</name>
    <dbReference type="NCBI Taxonomy" id="29158"/>
    <lineage>
        <taxon>Eukaryota</taxon>
        <taxon>Metazoa</taxon>
        <taxon>Spiralia</taxon>
        <taxon>Lophotrochozoa</taxon>
        <taxon>Mollusca</taxon>
        <taxon>Bivalvia</taxon>
        <taxon>Autobranchia</taxon>
        <taxon>Pteriomorphia</taxon>
        <taxon>Mytilida</taxon>
        <taxon>Mytiloidea</taxon>
        <taxon>Mytilidae</taxon>
        <taxon>Mytilinae</taxon>
        <taxon>Mytilus</taxon>
    </lineage>
</organism>
<evidence type="ECO:0000256" key="1">
    <source>
        <dbReference type="SAM" id="MobiDB-lite"/>
    </source>
</evidence>
<dbReference type="InterPro" id="IPR027417">
    <property type="entry name" value="P-loop_NTPase"/>
</dbReference>
<dbReference type="SUPFAM" id="SSF52540">
    <property type="entry name" value="P-loop containing nucleoside triphosphate hydrolases"/>
    <property type="match status" value="2"/>
</dbReference>
<dbReference type="Gene3D" id="3.40.50.300">
    <property type="entry name" value="P-loop containing nucleotide triphosphate hydrolases"/>
    <property type="match status" value="1"/>
</dbReference>
<dbReference type="EMBL" id="UYJE01000004">
    <property type="protein sequence ID" value="VDH88961.1"/>
    <property type="molecule type" value="Genomic_DNA"/>
</dbReference>
<gene>
    <name evidence="2" type="ORF">MGAL_10B020518</name>
</gene>
<proteinExistence type="predicted"/>
<accession>A0A8B6BEF4</accession>
<evidence type="ECO:0000313" key="3">
    <source>
        <dbReference type="Proteomes" id="UP000596742"/>
    </source>
</evidence>
<evidence type="ECO:0000313" key="2">
    <source>
        <dbReference type="EMBL" id="VDH88961.1"/>
    </source>
</evidence>
<feature type="region of interest" description="Disordered" evidence="1">
    <location>
        <begin position="1"/>
        <end position="26"/>
    </location>
</feature>